<feature type="repeat" description="ANK" evidence="7">
    <location>
        <begin position="116"/>
        <end position="148"/>
    </location>
</feature>
<dbReference type="InterPro" id="IPR002523">
    <property type="entry name" value="MgTranspt_CorA/ZnTranspt_ZntB"/>
</dbReference>
<reference evidence="10 11" key="1">
    <citation type="journal article" date="2017" name="G3 (Bethesda)">
        <title>First Draft Genome Sequence of the Pathogenic Fungus Lomentospora prolificans (Formerly Scedosporium prolificans).</title>
        <authorList>
            <person name="Luo R."/>
            <person name="Zimin A."/>
            <person name="Workman R."/>
            <person name="Fan Y."/>
            <person name="Pertea G."/>
            <person name="Grossman N."/>
            <person name="Wear M.P."/>
            <person name="Jia B."/>
            <person name="Miller H."/>
            <person name="Casadevall A."/>
            <person name="Timp W."/>
            <person name="Zhang S.X."/>
            <person name="Salzberg S.L."/>
        </authorList>
    </citation>
    <scope>NUCLEOTIDE SEQUENCE [LARGE SCALE GENOMIC DNA]</scope>
    <source>
        <strain evidence="10 11">JHH-5317</strain>
    </source>
</reference>
<dbReference type="SMART" id="SM00248">
    <property type="entry name" value="ANK"/>
    <property type="match status" value="10"/>
</dbReference>
<keyword evidence="6 9" id="KW-0472">Membrane</keyword>
<feature type="repeat" description="ANK" evidence="7">
    <location>
        <begin position="257"/>
        <end position="289"/>
    </location>
</feature>
<dbReference type="SUPFAM" id="SSF48403">
    <property type="entry name" value="Ankyrin repeat"/>
    <property type="match status" value="1"/>
</dbReference>
<feature type="repeat" description="ANK" evidence="7">
    <location>
        <begin position="83"/>
        <end position="115"/>
    </location>
</feature>
<dbReference type="InterPro" id="IPR002110">
    <property type="entry name" value="Ankyrin_rpt"/>
</dbReference>
<protein>
    <submittedName>
        <fullName evidence="10">Uncharacterized protein</fullName>
    </submittedName>
</protein>
<dbReference type="InterPro" id="IPR045863">
    <property type="entry name" value="CorA_TM1_TM2"/>
</dbReference>
<dbReference type="Gene3D" id="1.20.58.340">
    <property type="entry name" value="Magnesium transport protein CorA, transmembrane region"/>
    <property type="match status" value="1"/>
</dbReference>
<keyword evidence="3" id="KW-0677">Repeat</keyword>
<dbReference type="InterPro" id="IPR051165">
    <property type="entry name" value="Multifunctional_ANK_Repeat"/>
</dbReference>
<dbReference type="GO" id="GO:0046873">
    <property type="term" value="F:metal ion transmembrane transporter activity"/>
    <property type="evidence" value="ECO:0007669"/>
    <property type="project" value="InterPro"/>
</dbReference>
<feature type="transmembrane region" description="Helical" evidence="9">
    <location>
        <begin position="964"/>
        <end position="985"/>
    </location>
</feature>
<feature type="transmembrane region" description="Helical" evidence="9">
    <location>
        <begin position="1005"/>
        <end position="1024"/>
    </location>
</feature>
<organism evidence="10 11">
    <name type="scientific">Lomentospora prolificans</name>
    <dbReference type="NCBI Taxonomy" id="41688"/>
    <lineage>
        <taxon>Eukaryota</taxon>
        <taxon>Fungi</taxon>
        <taxon>Dikarya</taxon>
        <taxon>Ascomycota</taxon>
        <taxon>Pezizomycotina</taxon>
        <taxon>Sordariomycetes</taxon>
        <taxon>Hypocreomycetidae</taxon>
        <taxon>Microascales</taxon>
        <taxon>Microascaceae</taxon>
        <taxon>Lomentospora</taxon>
    </lineage>
</organism>
<keyword evidence="4 9" id="KW-1133">Transmembrane helix</keyword>
<evidence type="ECO:0000256" key="3">
    <source>
        <dbReference type="ARBA" id="ARBA00022737"/>
    </source>
</evidence>
<comment type="caution">
    <text evidence="10">The sequence shown here is derived from an EMBL/GenBank/DDBJ whole genome shotgun (WGS) entry which is preliminary data.</text>
</comment>
<feature type="region of interest" description="Disordered" evidence="8">
    <location>
        <begin position="1117"/>
        <end position="1156"/>
    </location>
</feature>
<evidence type="ECO:0000256" key="7">
    <source>
        <dbReference type="PROSITE-ProRule" id="PRU00023"/>
    </source>
</evidence>
<dbReference type="SUPFAM" id="SSF144083">
    <property type="entry name" value="Magnesium transport protein CorA, transmembrane region"/>
    <property type="match status" value="1"/>
</dbReference>
<keyword evidence="11" id="KW-1185">Reference proteome</keyword>
<evidence type="ECO:0000256" key="5">
    <source>
        <dbReference type="ARBA" id="ARBA00023043"/>
    </source>
</evidence>
<evidence type="ECO:0000256" key="4">
    <source>
        <dbReference type="ARBA" id="ARBA00022989"/>
    </source>
</evidence>
<dbReference type="PANTHER" id="PTHR24123">
    <property type="entry name" value="ANKYRIN REPEAT-CONTAINING"/>
    <property type="match status" value="1"/>
</dbReference>
<evidence type="ECO:0000256" key="8">
    <source>
        <dbReference type="SAM" id="MobiDB-lite"/>
    </source>
</evidence>
<dbReference type="Pfam" id="PF12796">
    <property type="entry name" value="Ank_2"/>
    <property type="match status" value="3"/>
</dbReference>
<dbReference type="InParanoid" id="A0A2N3MXS8"/>
<comment type="subcellular location">
    <subcellularLocation>
        <location evidence="1">Membrane</location>
        <topology evidence="1">Multi-pass membrane protein</topology>
    </subcellularLocation>
</comment>
<sequence length="1156" mass="128100">MSLTSGGLDTRHHLLLAASAQAKEGRVREILAETPSWSSAADVDALRQALQKTSARGSVPVAKLLLEHGAQTEPPPGDPRYASEIAALYRAAEGGRTELVSLLLQHGANPNWQNKVGATPLFTACFRGHVETLRVLLRAGAKVNHRDAENETALLCLAKQKNPPKNLIECVSTLIASGADLDASDKDSKTPLIWAATNSNLLLVTILVNNNLGRVAKIHARTNRGRNALHIASESSAVEVVKVLLSHGADPCCASEGGWTPLHNAAQKGHADIVALLIEYKSRVNAQLSNGMTALHWAAAAGHDEVVNKILDARHADVTIKDNLNRTPMLCAAQGGYYDLARRLAPSSLPERLPRIARTACQLHNATIYDFNFHGGKQRPFKESVYKLLYEHVPVLPRNVKHRPAFRWIHLPANNIDWIETLLAKAFVEGNFQDYEGFKALQRCFDQEHRGSFTHAHFMRTYCTRISAPKVDPPEAPHNLTKSPLVVVSEEPSATPAGSDGEGDGPSPRPGLNPNGATPRTPKTPPLGSPRDASPFGEKGEGKKKKKGEQIANRHPKPHRRGTGPPGNQPTNKVVNKAMQRQATLKLESSRLSPSNGKIVLFMPYLHYETYERQVHMADTINSVRADPRKEPPPNAGPDHYLFHAYLNHVPPLHPRRTLDQYLYYGIDTTARDSDQVVYRHCIRYREEPKVFMVDQLWLFILGSDLVITCFPQRWNQTKDDDLKVLEGIIEDTNIKTRSPIASVYDLAMVIVHRISGIFGRHLLCEPGYQFLDMFDSSIGHVGNQETELFMRFNRASELSAKWLRDAKHGPYNDSNLSINGDDESIDADDIQVSDTLLDIGHETKVLAEIKDIRDELGIITSVLEAQLARIPEFEQLIIEELQTENIPKSVENIVMDIKKRSREMTRLVNVSLTDIKDRMDRQAERIYNSLTHLLDLKQKHSNALEARFARDQAVIAGRQGQTIMVFTIVTVIFLPMSFIAAFFAINFSDWADGENLSVGYVSKYMFGIGLGISIPLIIMALTIDDIHGALRRSIFSILRSVQKLAAKKKSPEQAEHLVSHGRPSHDGMFIRRAGGDMGYSTWEALGSRARSGSYTAAEYQDLAVSRLSPVLARWRGSRRSASSGGNTGVGYDGEHVSFNTADVERGSRPNSSAKY</sequence>
<dbReference type="InterPro" id="IPR036770">
    <property type="entry name" value="Ankyrin_rpt-contain_sf"/>
</dbReference>
<gene>
    <name evidence="10" type="ORF">jhhlp_008343</name>
</gene>
<evidence type="ECO:0000313" key="11">
    <source>
        <dbReference type="Proteomes" id="UP000233524"/>
    </source>
</evidence>
<dbReference type="AlphaFoldDB" id="A0A2N3MXS8"/>
<feature type="repeat" description="ANK" evidence="7">
    <location>
        <begin position="290"/>
        <end position="323"/>
    </location>
</feature>
<feature type="repeat" description="ANK" evidence="7">
    <location>
        <begin position="224"/>
        <end position="256"/>
    </location>
</feature>
<evidence type="ECO:0000256" key="2">
    <source>
        <dbReference type="ARBA" id="ARBA00022692"/>
    </source>
</evidence>
<evidence type="ECO:0000256" key="6">
    <source>
        <dbReference type="ARBA" id="ARBA00023136"/>
    </source>
</evidence>
<dbReference type="Pfam" id="PF01544">
    <property type="entry name" value="CorA"/>
    <property type="match status" value="1"/>
</dbReference>
<dbReference type="PANTHER" id="PTHR24123:SF33">
    <property type="entry name" value="PROTEIN HOS4"/>
    <property type="match status" value="1"/>
</dbReference>
<accession>A0A2N3MXS8</accession>
<evidence type="ECO:0000313" key="10">
    <source>
        <dbReference type="EMBL" id="PKS04977.1"/>
    </source>
</evidence>
<dbReference type="GO" id="GO:0016020">
    <property type="term" value="C:membrane"/>
    <property type="evidence" value="ECO:0007669"/>
    <property type="project" value="UniProtKB-SubCell"/>
</dbReference>
<dbReference type="PROSITE" id="PS50297">
    <property type="entry name" value="ANK_REP_REGION"/>
    <property type="match status" value="5"/>
</dbReference>
<name>A0A2N3MXS8_9PEZI</name>
<dbReference type="VEuPathDB" id="FungiDB:jhhlp_008343"/>
<dbReference type="PROSITE" id="PS50088">
    <property type="entry name" value="ANK_REPEAT"/>
    <property type="match status" value="5"/>
</dbReference>
<dbReference type="STRING" id="41688.A0A2N3MXS8"/>
<dbReference type="Gene3D" id="1.25.40.20">
    <property type="entry name" value="Ankyrin repeat-containing domain"/>
    <property type="match status" value="2"/>
</dbReference>
<evidence type="ECO:0000256" key="1">
    <source>
        <dbReference type="ARBA" id="ARBA00004141"/>
    </source>
</evidence>
<keyword evidence="5 7" id="KW-0040">ANK repeat</keyword>
<proteinExistence type="predicted"/>
<keyword evidence="2 9" id="KW-0812">Transmembrane</keyword>
<feature type="region of interest" description="Disordered" evidence="8">
    <location>
        <begin position="490"/>
        <end position="573"/>
    </location>
</feature>
<evidence type="ECO:0000256" key="9">
    <source>
        <dbReference type="SAM" id="Phobius"/>
    </source>
</evidence>
<dbReference type="EMBL" id="NLAX01001623">
    <property type="protein sequence ID" value="PKS04977.1"/>
    <property type="molecule type" value="Genomic_DNA"/>
</dbReference>
<dbReference type="Proteomes" id="UP000233524">
    <property type="component" value="Unassembled WGS sequence"/>
</dbReference>
<dbReference type="OrthoDB" id="341259at2759"/>